<gene>
    <name evidence="1" type="ORF">B5807_09549</name>
</gene>
<proteinExistence type="predicted"/>
<dbReference type="PANTHER" id="PTHR23270">
    <property type="entry name" value="PROGRAMMED CELL DEATH PROTEIN 11 PRE-RRNA PROCESSING PROTEIN RRP5"/>
    <property type="match status" value="1"/>
</dbReference>
<dbReference type="Proteomes" id="UP000193240">
    <property type="component" value="Unassembled WGS sequence"/>
</dbReference>
<keyword evidence="2" id="KW-1185">Reference proteome</keyword>
<dbReference type="AlphaFoldDB" id="A0A1Y2LSD3"/>
<dbReference type="InParanoid" id="A0A1Y2LSD3"/>
<dbReference type="STRING" id="105696.A0A1Y2LSD3"/>
<dbReference type="PANTHER" id="PTHR23270:SF10">
    <property type="entry name" value="PROTEIN RRP5 HOMOLOG"/>
    <property type="match status" value="1"/>
</dbReference>
<dbReference type="GO" id="GO:0003723">
    <property type="term" value="F:RNA binding"/>
    <property type="evidence" value="ECO:0007669"/>
    <property type="project" value="TreeGrafter"/>
</dbReference>
<reference evidence="1 2" key="1">
    <citation type="journal article" date="2017" name="Genome Announc.">
        <title>Genome sequence of the saprophytic ascomycete Epicoccum nigrum ICMP 19927 strain isolated from New Zealand.</title>
        <authorList>
            <person name="Fokin M."/>
            <person name="Fleetwood D."/>
            <person name="Weir B.S."/>
            <person name="Villas-Boas S.G."/>
        </authorList>
    </citation>
    <scope>NUCLEOTIDE SEQUENCE [LARGE SCALE GENOMIC DNA]</scope>
    <source>
        <strain evidence="1 2">ICMP 19927</strain>
    </source>
</reference>
<evidence type="ECO:0000313" key="2">
    <source>
        <dbReference type="Proteomes" id="UP000193240"/>
    </source>
</evidence>
<organism evidence="1 2">
    <name type="scientific">Epicoccum nigrum</name>
    <name type="common">Soil fungus</name>
    <name type="synonym">Epicoccum purpurascens</name>
    <dbReference type="NCBI Taxonomy" id="105696"/>
    <lineage>
        <taxon>Eukaryota</taxon>
        <taxon>Fungi</taxon>
        <taxon>Dikarya</taxon>
        <taxon>Ascomycota</taxon>
        <taxon>Pezizomycotina</taxon>
        <taxon>Dothideomycetes</taxon>
        <taxon>Pleosporomycetidae</taxon>
        <taxon>Pleosporales</taxon>
        <taxon>Pleosporineae</taxon>
        <taxon>Didymellaceae</taxon>
        <taxon>Epicoccum</taxon>
    </lineage>
</organism>
<protein>
    <submittedName>
        <fullName evidence="1">Uncharacterized protein</fullName>
    </submittedName>
</protein>
<name>A0A1Y2LSD3_EPING</name>
<dbReference type="GO" id="GO:0032040">
    <property type="term" value="C:small-subunit processome"/>
    <property type="evidence" value="ECO:0007669"/>
    <property type="project" value="TreeGrafter"/>
</dbReference>
<dbReference type="GO" id="GO:0006364">
    <property type="term" value="P:rRNA processing"/>
    <property type="evidence" value="ECO:0007669"/>
    <property type="project" value="InterPro"/>
</dbReference>
<accession>A0A1Y2LSD3</accession>
<dbReference type="EMBL" id="KZ107853">
    <property type="protein sequence ID" value="OSS45878.1"/>
    <property type="molecule type" value="Genomic_DNA"/>
</dbReference>
<evidence type="ECO:0000313" key="1">
    <source>
        <dbReference type="EMBL" id="OSS45878.1"/>
    </source>
</evidence>
<sequence>MLTKAFKAYDGVIFAEAALSRPAKAQGLGVFFEPGVLSENTGIHEPDTKHRSRVIGCNAFDDLFQLSLEKKVLEQAVLHIEDIKAGQGIKGKVHKLIGDEKGEDTCGSYLTDKKCATALDVGALLIWYRMHRPEVECPMI</sequence>
<dbReference type="InterPro" id="IPR045209">
    <property type="entry name" value="Rrp5"/>
</dbReference>